<protein>
    <submittedName>
        <fullName evidence="1">WRKY DNA-binding protein 70</fullName>
    </submittedName>
</protein>
<keyword evidence="1" id="KW-0238">DNA-binding</keyword>
<sequence length="116" mass="13600">MESLTSRKRLIDELTRGRESTNMLRVMLYKTQNDRRCKSQLSSQSLMEKILDSFDKSLSILNSSKSNEVYDVPAVKLQHCDGRKLKDFGKRTSISESKNQRGCNKRRYEILVMKEY</sequence>
<dbReference type="AlphaFoldDB" id="A0ABD1UHM2"/>
<evidence type="ECO:0000313" key="1">
    <source>
        <dbReference type="EMBL" id="KAL2524549.1"/>
    </source>
</evidence>
<gene>
    <name evidence="1" type="ORF">Adt_09603</name>
</gene>
<keyword evidence="2" id="KW-1185">Reference proteome</keyword>
<dbReference type="EMBL" id="JBFOLK010000003">
    <property type="protein sequence ID" value="KAL2524549.1"/>
    <property type="molecule type" value="Genomic_DNA"/>
</dbReference>
<organism evidence="1 2">
    <name type="scientific">Abeliophyllum distichum</name>
    <dbReference type="NCBI Taxonomy" id="126358"/>
    <lineage>
        <taxon>Eukaryota</taxon>
        <taxon>Viridiplantae</taxon>
        <taxon>Streptophyta</taxon>
        <taxon>Embryophyta</taxon>
        <taxon>Tracheophyta</taxon>
        <taxon>Spermatophyta</taxon>
        <taxon>Magnoliopsida</taxon>
        <taxon>eudicotyledons</taxon>
        <taxon>Gunneridae</taxon>
        <taxon>Pentapetalae</taxon>
        <taxon>asterids</taxon>
        <taxon>lamiids</taxon>
        <taxon>Lamiales</taxon>
        <taxon>Oleaceae</taxon>
        <taxon>Forsythieae</taxon>
        <taxon>Abeliophyllum</taxon>
    </lineage>
</organism>
<name>A0ABD1UHM2_9LAMI</name>
<dbReference type="GO" id="GO:0003677">
    <property type="term" value="F:DNA binding"/>
    <property type="evidence" value="ECO:0007669"/>
    <property type="project" value="UniProtKB-KW"/>
</dbReference>
<evidence type="ECO:0000313" key="2">
    <source>
        <dbReference type="Proteomes" id="UP001604336"/>
    </source>
</evidence>
<dbReference type="Proteomes" id="UP001604336">
    <property type="component" value="Unassembled WGS sequence"/>
</dbReference>
<accession>A0ABD1UHM2</accession>
<reference evidence="2" key="1">
    <citation type="submission" date="2024-07" db="EMBL/GenBank/DDBJ databases">
        <title>Two chromosome-level genome assemblies of Korean endemic species Abeliophyllum distichum and Forsythia ovata (Oleaceae).</title>
        <authorList>
            <person name="Jang H."/>
        </authorList>
    </citation>
    <scope>NUCLEOTIDE SEQUENCE [LARGE SCALE GENOMIC DNA]</scope>
</reference>
<proteinExistence type="predicted"/>
<comment type="caution">
    <text evidence="1">The sequence shown here is derived from an EMBL/GenBank/DDBJ whole genome shotgun (WGS) entry which is preliminary data.</text>
</comment>